<dbReference type="InterPro" id="IPR003599">
    <property type="entry name" value="Ig_sub"/>
</dbReference>
<evidence type="ECO:0000313" key="2">
    <source>
        <dbReference type="EMBL" id="SVD86573.1"/>
    </source>
</evidence>
<protein>
    <recommendedName>
        <fullName evidence="1">Ig-like domain-containing protein</fullName>
    </recommendedName>
</protein>
<dbReference type="Gene3D" id="2.60.40.10">
    <property type="entry name" value="Immunoglobulins"/>
    <property type="match status" value="1"/>
</dbReference>
<reference evidence="2" key="1">
    <citation type="submission" date="2018-05" db="EMBL/GenBank/DDBJ databases">
        <authorList>
            <person name="Lanie J.A."/>
            <person name="Ng W.-L."/>
            <person name="Kazmierczak K.M."/>
            <person name="Andrzejewski T.M."/>
            <person name="Davidsen T.M."/>
            <person name="Wayne K.J."/>
            <person name="Tettelin H."/>
            <person name="Glass J.I."/>
            <person name="Rusch D."/>
            <person name="Podicherti R."/>
            <person name="Tsui H.-C.T."/>
            <person name="Winkler M.E."/>
        </authorList>
    </citation>
    <scope>NUCLEOTIDE SEQUENCE</scope>
</reference>
<dbReference type="SMART" id="SM00409">
    <property type="entry name" value="IG"/>
    <property type="match status" value="1"/>
</dbReference>
<sequence>IHTAKRATHQLTISVDDNNDRPIPNVGVSLWATIGGISYSHWVDLDDNGTRTVGVLPGTWTVDPKEYRTGKLGYNNPAPDRQDVVVADSNASVYFSADPEFNITEDPDSQVVAAGGSVTLDVTATGSDLSYQWQHNGVNIAGATSRTLTINNFAAANEGAYQVRVSQDPDPDGDDHYYFFPHPTRVEEAVLALPITNVSSSSASDDFSGALNTTKWGTQEFRGGAGRLAQSSGALRYYTQGTPTDDDWAARLWHPQALPYN</sequence>
<dbReference type="EMBL" id="UINC01178428">
    <property type="protein sequence ID" value="SVD86573.1"/>
    <property type="molecule type" value="Genomic_DNA"/>
</dbReference>
<dbReference type="Pfam" id="PF13927">
    <property type="entry name" value="Ig_3"/>
    <property type="match status" value="1"/>
</dbReference>
<name>A0A382YTM6_9ZZZZ</name>
<dbReference type="PROSITE" id="PS50835">
    <property type="entry name" value="IG_LIKE"/>
    <property type="match status" value="1"/>
</dbReference>
<accession>A0A382YTM6</accession>
<feature type="non-terminal residue" evidence="2">
    <location>
        <position position="1"/>
    </location>
</feature>
<feature type="non-terminal residue" evidence="2">
    <location>
        <position position="261"/>
    </location>
</feature>
<dbReference type="InterPro" id="IPR036179">
    <property type="entry name" value="Ig-like_dom_sf"/>
</dbReference>
<gene>
    <name evidence="2" type="ORF">METZ01_LOCUS439427</name>
</gene>
<organism evidence="2">
    <name type="scientific">marine metagenome</name>
    <dbReference type="NCBI Taxonomy" id="408172"/>
    <lineage>
        <taxon>unclassified sequences</taxon>
        <taxon>metagenomes</taxon>
        <taxon>ecological metagenomes</taxon>
    </lineage>
</organism>
<dbReference type="InterPro" id="IPR007110">
    <property type="entry name" value="Ig-like_dom"/>
</dbReference>
<dbReference type="SUPFAM" id="SSF48726">
    <property type="entry name" value="Immunoglobulin"/>
    <property type="match status" value="1"/>
</dbReference>
<proteinExistence type="predicted"/>
<feature type="domain" description="Ig-like" evidence="1">
    <location>
        <begin position="99"/>
        <end position="167"/>
    </location>
</feature>
<evidence type="ECO:0000259" key="1">
    <source>
        <dbReference type="PROSITE" id="PS50835"/>
    </source>
</evidence>
<dbReference type="InterPro" id="IPR013783">
    <property type="entry name" value="Ig-like_fold"/>
</dbReference>
<dbReference type="AlphaFoldDB" id="A0A382YTM6"/>